<dbReference type="OrthoDB" id="2019803at2759"/>
<feature type="region of interest" description="Disordered" evidence="2">
    <location>
        <begin position="62"/>
        <end position="289"/>
    </location>
</feature>
<evidence type="ECO:0000256" key="3">
    <source>
        <dbReference type="SAM" id="Phobius"/>
    </source>
</evidence>
<dbReference type="AlphaFoldDB" id="A0A484MZG5"/>
<feature type="transmembrane region" description="Helical" evidence="3">
    <location>
        <begin position="6"/>
        <end position="27"/>
    </location>
</feature>
<dbReference type="InterPro" id="IPR013087">
    <property type="entry name" value="Znf_C2H2_type"/>
</dbReference>
<keyword evidence="6" id="KW-1185">Reference proteome</keyword>
<feature type="compositionally biased region" description="Acidic residues" evidence="2">
    <location>
        <begin position="112"/>
        <end position="154"/>
    </location>
</feature>
<keyword evidence="3" id="KW-1133">Transmembrane helix</keyword>
<sequence>MMILDAIHKFLNMVAPPFTFFTLLLFWPPYQIFKLFLSLLDSTSPEDVSGKVVVITGASSGIGEPEIKTPAIPEKESAAKESAAAQEKESAAKESTGKKKVKISEPKKVQEEGEDDESSDEDEDMDADDDDSDLELDSDEDESDSEDEESEDEETPKKVQSGKKKPAESKKTDEESEDEETPKKVQSGKKKPADSKKKFAVPAKKDEDESDSEDEESEEEETPKKVQSGKKRAAESSKKTPTKKVKLATPQKTDGKKSNDHVATPHPSKKSGKTAGKQTPKSAGSHKCQKCDRAFATEAGLGSHTKDKHGAGK</sequence>
<feature type="domain" description="C2H2-type" evidence="4">
    <location>
        <begin position="286"/>
        <end position="313"/>
    </location>
</feature>
<gene>
    <name evidence="5" type="ORF">CCAM_LOCUS35956</name>
</gene>
<keyword evidence="3" id="KW-0472">Membrane</keyword>
<proteinExistence type="predicted"/>
<dbReference type="EMBL" id="OOIL02005154">
    <property type="protein sequence ID" value="VFQ94180.1"/>
    <property type="molecule type" value="Genomic_DNA"/>
</dbReference>
<evidence type="ECO:0000256" key="2">
    <source>
        <dbReference type="SAM" id="MobiDB-lite"/>
    </source>
</evidence>
<evidence type="ECO:0000313" key="5">
    <source>
        <dbReference type="EMBL" id="VFQ94180.1"/>
    </source>
</evidence>
<protein>
    <recommendedName>
        <fullName evidence="4">C2H2-type domain-containing protein</fullName>
    </recommendedName>
</protein>
<evidence type="ECO:0000256" key="1">
    <source>
        <dbReference type="PROSITE-ProRule" id="PRU00042"/>
    </source>
</evidence>
<reference evidence="5 6" key="1">
    <citation type="submission" date="2018-04" db="EMBL/GenBank/DDBJ databases">
        <authorList>
            <person name="Vogel A."/>
        </authorList>
    </citation>
    <scope>NUCLEOTIDE SEQUENCE [LARGE SCALE GENOMIC DNA]</scope>
</reference>
<evidence type="ECO:0000259" key="4">
    <source>
        <dbReference type="PROSITE" id="PS50157"/>
    </source>
</evidence>
<keyword evidence="1" id="KW-0479">Metal-binding</keyword>
<feature type="compositionally biased region" description="Basic and acidic residues" evidence="2">
    <location>
        <begin position="191"/>
        <end position="207"/>
    </location>
</feature>
<keyword evidence="1" id="KW-0862">Zinc</keyword>
<dbReference type="Proteomes" id="UP000595140">
    <property type="component" value="Unassembled WGS sequence"/>
</dbReference>
<keyword evidence="3" id="KW-0812">Transmembrane</keyword>
<evidence type="ECO:0000313" key="6">
    <source>
        <dbReference type="Proteomes" id="UP000595140"/>
    </source>
</evidence>
<keyword evidence="1" id="KW-0863">Zinc-finger</keyword>
<organism evidence="5 6">
    <name type="scientific">Cuscuta campestris</name>
    <dbReference type="NCBI Taxonomy" id="132261"/>
    <lineage>
        <taxon>Eukaryota</taxon>
        <taxon>Viridiplantae</taxon>
        <taxon>Streptophyta</taxon>
        <taxon>Embryophyta</taxon>
        <taxon>Tracheophyta</taxon>
        <taxon>Spermatophyta</taxon>
        <taxon>Magnoliopsida</taxon>
        <taxon>eudicotyledons</taxon>
        <taxon>Gunneridae</taxon>
        <taxon>Pentapetalae</taxon>
        <taxon>asterids</taxon>
        <taxon>lamiids</taxon>
        <taxon>Solanales</taxon>
        <taxon>Convolvulaceae</taxon>
        <taxon>Cuscuteae</taxon>
        <taxon>Cuscuta</taxon>
        <taxon>Cuscuta subgen. Grammica</taxon>
        <taxon>Cuscuta sect. Cleistogrammica</taxon>
    </lineage>
</organism>
<feature type="compositionally biased region" description="Basic and acidic residues" evidence="2">
    <location>
        <begin position="86"/>
        <end position="111"/>
    </location>
</feature>
<name>A0A484MZG5_9ASTE</name>
<feature type="compositionally biased region" description="Acidic residues" evidence="2">
    <location>
        <begin position="208"/>
        <end position="221"/>
    </location>
</feature>
<accession>A0A484MZG5</accession>
<dbReference type="PROSITE" id="PS00028">
    <property type="entry name" value="ZINC_FINGER_C2H2_1"/>
    <property type="match status" value="1"/>
</dbReference>
<dbReference type="GO" id="GO:0008270">
    <property type="term" value="F:zinc ion binding"/>
    <property type="evidence" value="ECO:0007669"/>
    <property type="project" value="UniProtKB-KW"/>
</dbReference>
<dbReference type="PROSITE" id="PS50157">
    <property type="entry name" value="ZINC_FINGER_C2H2_2"/>
    <property type="match status" value="1"/>
</dbReference>